<dbReference type="PANTHER" id="PTHR11373:SF4">
    <property type="entry name" value="DEOXYNUCLEOSIDE TRIPHOSPHATE TRIPHOSPHOHYDROLASE SAMHD1"/>
    <property type="match status" value="1"/>
</dbReference>
<keyword evidence="3" id="KW-1185">Reference proteome</keyword>
<dbReference type="CDD" id="cd00077">
    <property type="entry name" value="HDc"/>
    <property type="match status" value="1"/>
</dbReference>
<evidence type="ECO:0000313" key="2">
    <source>
        <dbReference type="EMBL" id="TWS17763.1"/>
    </source>
</evidence>
<organism evidence="2 3">
    <name type="scientific">Tsukamurella asaccharolytica</name>
    <dbReference type="NCBI Taxonomy" id="2592067"/>
    <lineage>
        <taxon>Bacteria</taxon>
        <taxon>Bacillati</taxon>
        <taxon>Actinomycetota</taxon>
        <taxon>Actinomycetes</taxon>
        <taxon>Mycobacteriales</taxon>
        <taxon>Tsukamurellaceae</taxon>
        <taxon>Tsukamurella</taxon>
    </lineage>
</organism>
<name>A0A5C5R612_9ACTN</name>
<dbReference type="SMART" id="SM00471">
    <property type="entry name" value="HDc"/>
    <property type="match status" value="1"/>
</dbReference>
<protein>
    <submittedName>
        <fullName evidence="2">HD domain-containing protein</fullName>
    </submittedName>
</protein>
<dbReference type="PANTHER" id="PTHR11373">
    <property type="entry name" value="DEOXYNUCLEOSIDE TRIPHOSPHATE TRIPHOSPHOHYDROLASE"/>
    <property type="match status" value="1"/>
</dbReference>
<dbReference type="GO" id="GO:0006203">
    <property type="term" value="P:dGTP catabolic process"/>
    <property type="evidence" value="ECO:0007669"/>
    <property type="project" value="TreeGrafter"/>
</dbReference>
<evidence type="ECO:0000259" key="1">
    <source>
        <dbReference type="SMART" id="SM00471"/>
    </source>
</evidence>
<sequence length="655" mass="75103">MVDLTDIGDDELWDSSIQRVVTIRDPVHDYVELPYAVAPVISHPFMQRLKSVSQTSMSLASFPSMTGHRFGHSIGAAHIAALGWRYAWKNTTPLVRRMFQQDVLSTFDSNGVKILGIHLDTADTQQEFFELVENSIAVAALIHDIGHPPFSHALEGFYASHLDTILADLPRPYRDEVIDRMSRKSPPHETAGILISERIREDLRSHEQIKWELVHTILSPADGLGSWSHSLHDLISGDIDVDRMDYLLRDAHYSGTEFGLYDLSRLVHSLELHLLRGRVDPYGNSDESQAHWAIGFGLRAISAVEAMLVARFQYYRWVVFNSRVVAMNKYLGICADYLLRLDSRGPSSMAHVPKLNYFASASRSTRDVSREMATVSDSTIVEWIRSGRRRYSHERIAVASVPLGDADEIAEYEIIRVRFLALADIVLFQGENWMPLWRTQWAYRQHCQSLLPRLLTGVRRAIEEYEHWADVQEQRNGIDTESVRFRRSLVRKLESAMPAHDSGDGPPKAKEAVNFMNTVTRILLREGAETPNAVLTREIEEAGFFGSFMNDREGMEYGFWVFTYDDFEPLKSDGFDRWTTSVFANNERRAVADIGDSSLIRLEEREAERAHFNCYFVHPNLDRALDLVESERVQTWFTRHFPRYVYDSLLHLLVP</sequence>
<gene>
    <name evidence="2" type="ORF">FK529_18900</name>
</gene>
<dbReference type="OrthoDB" id="581608at2"/>
<dbReference type="InterPro" id="IPR003607">
    <property type="entry name" value="HD/PDEase_dom"/>
</dbReference>
<dbReference type="EMBL" id="VIGW01000019">
    <property type="protein sequence ID" value="TWS17763.1"/>
    <property type="molecule type" value="Genomic_DNA"/>
</dbReference>
<feature type="domain" description="HD/PDEase" evidence="1">
    <location>
        <begin position="65"/>
        <end position="256"/>
    </location>
</feature>
<dbReference type="InterPro" id="IPR050135">
    <property type="entry name" value="dGTPase-like"/>
</dbReference>
<proteinExistence type="predicted"/>
<comment type="caution">
    <text evidence="2">The sequence shown here is derived from an EMBL/GenBank/DDBJ whole genome shotgun (WGS) entry which is preliminary data.</text>
</comment>
<dbReference type="GO" id="GO:0008832">
    <property type="term" value="F:dGTPase activity"/>
    <property type="evidence" value="ECO:0007669"/>
    <property type="project" value="TreeGrafter"/>
</dbReference>
<evidence type="ECO:0000313" key="3">
    <source>
        <dbReference type="Proteomes" id="UP000317291"/>
    </source>
</evidence>
<dbReference type="AlphaFoldDB" id="A0A5C5R612"/>
<reference evidence="2 3" key="1">
    <citation type="submission" date="2019-06" db="EMBL/GenBank/DDBJ databases">
        <title>Tsukamurella conjunctivitidis sp. nov., Tsukamurella assacharolytica sp. nov. and Tsukamurella sputae sp. nov. isolated from patients with conjunctivitis, bacteraemia (lymphoma) and respiratory infection (sputum) in Hong Kong.</title>
        <authorList>
            <person name="Teng J.L.L."/>
            <person name="Lee H.H."/>
            <person name="Fong J.Y.H."/>
            <person name="Fok K.M.N."/>
            <person name="Lau S.K.P."/>
            <person name="Woo P.C.Y."/>
        </authorList>
    </citation>
    <scope>NUCLEOTIDE SEQUENCE [LARGE SCALE GENOMIC DNA]</scope>
    <source>
        <strain evidence="2 3">HKU71</strain>
    </source>
</reference>
<dbReference type="Gene3D" id="1.10.3210.10">
    <property type="entry name" value="Hypothetical protein af1432"/>
    <property type="match status" value="1"/>
</dbReference>
<accession>A0A5C5R612</accession>
<dbReference type="SUPFAM" id="SSF109604">
    <property type="entry name" value="HD-domain/PDEase-like"/>
    <property type="match status" value="1"/>
</dbReference>
<dbReference type="Proteomes" id="UP000317291">
    <property type="component" value="Unassembled WGS sequence"/>
</dbReference>
<dbReference type="RefSeq" id="WP_146564106.1">
    <property type="nucleotide sequence ID" value="NZ_VIGW01000019.1"/>
</dbReference>